<keyword evidence="5 7" id="KW-0648">Protein biosynthesis</keyword>
<feature type="binding site" evidence="7">
    <location>
        <position position="155"/>
    </location>
    <ligand>
        <name>L-aspartate</name>
        <dbReference type="ChEBI" id="CHEBI:29991"/>
    </ligand>
</feature>
<evidence type="ECO:0000256" key="5">
    <source>
        <dbReference type="ARBA" id="ARBA00022917"/>
    </source>
</evidence>
<dbReference type="SUPFAM" id="SSF50249">
    <property type="entry name" value="Nucleic acid-binding proteins"/>
    <property type="match status" value="1"/>
</dbReference>
<dbReference type="CDD" id="cd00777">
    <property type="entry name" value="AspRS_core"/>
    <property type="match status" value="1"/>
</dbReference>
<keyword evidence="4 7" id="KW-0067">ATP-binding</keyword>
<dbReference type="EC" id="6.1.1.12" evidence="7"/>
<dbReference type="InterPro" id="IPR047090">
    <property type="entry name" value="AspRS_core"/>
</dbReference>
<dbReference type="GO" id="GO:0003676">
    <property type="term" value="F:nucleic acid binding"/>
    <property type="evidence" value="ECO:0007669"/>
    <property type="project" value="InterPro"/>
</dbReference>
<dbReference type="Pfam" id="PF01336">
    <property type="entry name" value="tRNA_anti-codon"/>
    <property type="match status" value="1"/>
</dbReference>
<comment type="similarity">
    <text evidence="1 7">Belongs to the class-II aminoacyl-tRNA synthetase family. Type 1 subfamily.</text>
</comment>
<dbReference type="PRINTS" id="PR01042">
    <property type="entry name" value="TRNASYNTHASP"/>
</dbReference>
<keyword evidence="2 7" id="KW-0436">Ligase</keyword>
<feature type="binding site" evidence="7">
    <location>
        <position position="210"/>
    </location>
    <ligand>
        <name>ATP</name>
        <dbReference type="ChEBI" id="CHEBI:30616"/>
    </ligand>
</feature>
<dbReference type="PROSITE" id="PS50862">
    <property type="entry name" value="AA_TRNA_LIGASE_II"/>
    <property type="match status" value="1"/>
</dbReference>
<evidence type="ECO:0000259" key="8">
    <source>
        <dbReference type="PROSITE" id="PS50862"/>
    </source>
</evidence>
<dbReference type="InterPro" id="IPR002312">
    <property type="entry name" value="Asp/Asn-tRNA-synth_IIb"/>
</dbReference>
<dbReference type="InterPro" id="IPR004524">
    <property type="entry name" value="Asp-tRNA-ligase_1"/>
</dbReference>
<dbReference type="SUPFAM" id="SSF55261">
    <property type="entry name" value="GAD domain-like"/>
    <property type="match status" value="1"/>
</dbReference>
<dbReference type="Gene3D" id="3.30.1360.30">
    <property type="entry name" value="GAD-like domain"/>
    <property type="match status" value="1"/>
</dbReference>
<dbReference type="Pfam" id="PF00152">
    <property type="entry name" value="tRNA-synt_2"/>
    <property type="match status" value="1"/>
</dbReference>
<feature type="binding site" evidence="7">
    <location>
        <begin position="201"/>
        <end position="203"/>
    </location>
    <ligand>
        <name>ATP</name>
        <dbReference type="ChEBI" id="CHEBI:30616"/>
    </ligand>
</feature>
<dbReference type="NCBIfam" id="NF001750">
    <property type="entry name" value="PRK00476.1"/>
    <property type="match status" value="1"/>
</dbReference>
<dbReference type="InterPro" id="IPR047089">
    <property type="entry name" value="Asp-tRNA-ligase_1_N"/>
</dbReference>
<dbReference type="PANTHER" id="PTHR22594:SF5">
    <property type="entry name" value="ASPARTATE--TRNA LIGASE, MITOCHONDRIAL"/>
    <property type="match status" value="1"/>
</dbReference>
<gene>
    <name evidence="7 9" type="primary">aspS</name>
    <name evidence="9" type="ORF">rosag_38430</name>
</gene>
<evidence type="ECO:0000256" key="4">
    <source>
        <dbReference type="ARBA" id="ARBA00022840"/>
    </source>
</evidence>
<dbReference type="Proteomes" id="UP001161325">
    <property type="component" value="Unassembled WGS sequence"/>
</dbReference>
<dbReference type="GO" id="GO:0005524">
    <property type="term" value="F:ATP binding"/>
    <property type="evidence" value="ECO:0007669"/>
    <property type="project" value="UniProtKB-UniRule"/>
</dbReference>
<dbReference type="NCBIfam" id="TIGR00459">
    <property type="entry name" value="aspS_bact"/>
    <property type="match status" value="1"/>
</dbReference>
<organism evidence="9 10">
    <name type="scientific">Roseisolibacter agri</name>
    <dbReference type="NCBI Taxonomy" id="2014610"/>
    <lineage>
        <taxon>Bacteria</taxon>
        <taxon>Pseudomonadati</taxon>
        <taxon>Gemmatimonadota</taxon>
        <taxon>Gemmatimonadia</taxon>
        <taxon>Gemmatimonadales</taxon>
        <taxon>Gemmatimonadaceae</taxon>
        <taxon>Roseisolibacter</taxon>
    </lineage>
</organism>
<comment type="catalytic activity">
    <reaction evidence="7">
        <text>tRNA(Asp) + L-aspartate + ATP = L-aspartyl-tRNA(Asp) + AMP + diphosphate</text>
        <dbReference type="Rhea" id="RHEA:19649"/>
        <dbReference type="Rhea" id="RHEA-COMP:9660"/>
        <dbReference type="Rhea" id="RHEA-COMP:9678"/>
        <dbReference type="ChEBI" id="CHEBI:29991"/>
        <dbReference type="ChEBI" id="CHEBI:30616"/>
        <dbReference type="ChEBI" id="CHEBI:33019"/>
        <dbReference type="ChEBI" id="CHEBI:78442"/>
        <dbReference type="ChEBI" id="CHEBI:78516"/>
        <dbReference type="ChEBI" id="CHEBI:456215"/>
        <dbReference type="EC" id="6.1.1.12"/>
    </reaction>
</comment>
<dbReference type="HAMAP" id="MF_00044">
    <property type="entry name" value="Asp_tRNA_synth_type1"/>
    <property type="match status" value="1"/>
</dbReference>
<dbReference type="InterPro" id="IPR004365">
    <property type="entry name" value="NA-bd_OB_tRNA"/>
</dbReference>
<evidence type="ECO:0000256" key="3">
    <source>
        <dbReference type="ARBA" id="ARBA00022741"/>
    </source>
</evidence>
<sequence length="564" mass="61697">MHRSRDLGALVFLDLRDREGIVQVSFDPAFTDAAALERAAKVGVESVVLIEGEVALRPAELRNAELETGEVEVRASAITVVGPADTPAIPVARGRGTPLPAEELRLRHRHLDLRRPELQRALILRHRLAQVTRRYLSENGFLELETPILTKPTPEGARDYLVPSRVHQTEFYALPQSPQIYKQLFMIAGFDRYFQIARCFRDEDLRADRQPEFTQIDIEASFVQQDDVIAFTEGLVQALFAEAGVQVTTPFRRMAYADAMERYGIDRPDLRYGMELSDVSDVFRGTEFGVAATVLDAGGRFRAVVAPGGAKFSRKEQDELTAMAKGAGAQGIIFLKRHGDALEGPVAKFLRPDAIARLGLNDGDLALVVAGPDHVTSPALDRLRQEVARRLDLVPADAHELLWVVDFPMFERDPKTGALAAMHHPFTSAQPEDRALLASEPWRARARAYDVVLNGTELGGGSIRISDPADQAQVLQLLGIDAETAEKRFGFLLEALRAGAPPHGGIALGFDRIAMLLSGAGSLRDVIAFPKTTAARALFEGAPTPVPAEDLHELGLQADHGGTE</sequence>
<dbReference type="InterPro" id="IPR029351">
    <property type="entry name" value="GAD_dom"/>
</dbReference>
<feature type="binding site" evidence="7">
    <location>
        <position position="457"/>
    </location>
    <ligand>
        <name>ATP</name>
        <dbReference type="ChEBI" id="CHEBI:30616"/>
    </ligand>
</feature>
<proteinExistence type="inferred from homology"/>
<feature type="domain" description="Aminoacyl-transfer RNA synthetases class-II family profile" evidence="8">
    <location>
        <begin position="124"/>
        <end position="530"/>
    </location>
</feature>
<feature type="binding site" evidence="7">
    <location>
        <position position="423"/>
    </location>
    <ligand>
        <name>L-aspartate</name>
        <dbReference type="ChEBI" id="CHEBI:29991"/>
    </ligand>
</feature>
<comment type="function">
    <text evidence="7">Catalyzes the attachment of L-aspartate to tRNA(Asp) in a two-step reaction: L-aspartate is first activated by ATP to form Asp-AMP and then transferred to the acceptor end of tRNA(Asp).</text>
</comment>
<dbReference type="InterPro" id="IPR012340">
    <property type="entry name" value="NA-bd_OB-fold"/>
</dbReference>
<comment type="caution">
    <text evidence="7">Lacks conserved residue(s) required for the propagation of feature annotation.</text>
</comment>
<comment type="subunit">
    <text evidence="7">Homodimer.</text>
</comment>
<dbReference type="GO" id="GO:0006422">
    <property type="term" value="P:aspartyl-tRNA aminoacylation"/>
    <property type="evidence" value="ECO:0007669"/>
    <property type="project" value="UniProtKB-UniRule"/>
</dbReference>
<evidence type="ECO:0000256" key="7">
    <source>
        <dbReference type="HAMAP-Rule" id="MF_00044"/>
    </source>
</evidence>
<evidence type="ECO:0000313" key="9">
    <source>
        <dbReference type="EMBL" id="GLC27330.1"/>
    </source>
</evidence>
<dbReference type="SUPFAM" id="SSF55681">
    <property type="entry name" value="Class II aaRS and biotin synthetases"/>
    <property type="match status" value="1"/>
</dbReference>
<comment type="subcellular location">
    <subcellularLocation>
        <location evidence="7">Cytoplasm</location>
    </subcellularLocation>
</comment>
<keyword evidence="6 7" id="KW-0030">Aminoacyl-tRNA synthetase</keyword>
<dbReference type="InterPro" id="IPR004364">
    <property type="entry name" value="Aa-tRNA-synt_II"/>
</dbReference>
<dbReference type="PANTHER" id="PTHR22594">
    <property type="entry name" value="ASPARTYL/LYSYL-TRNA SYNTHETASE"/>
    <property type="match status" value="1"/>
</dbReference>
<feature type="binding site" evidence="7">
    <location>
        <position position="201"/>
    </location>
    <ligand>
        <name>L-aspartate</name>
        <dbReference type="ChEBI" id="CHEBI:29991"/>
    </ligand>
</feature>
<dbReference type="Gene3D" id="2.40.50.140">
    <property type="entry name" value="Nucleic acid-binding proteins"/>
    <property type="match status" value="1"/>
</dbReference>
<feature type="binding site" evidence="7">
    <location>
        <position position="464"/>
    </location>
    <ligand>
        <name>L-aspartate</name>
        <dbReference type="ChEBI" id="CHEBI:29991"/>
    </ligand>
</feature>
<dbReference type="InterPro" id="IPR045864">
    <property type="entry name" value="aa-tRNA-synth_II/BPL/LPL"/>
</dbReference>
<dbReference type="GO" id="GO:0004815">
    <property type="term" value="F:aspartate-tRNA ligase activity"/>
    <property type="evidence" value="ECO:0007669"/>
    <property type="project" value="UniProtKB-UniRule"/>
</dbReference>
<evidence type="ECO:0000313" key="10">
    <source>
        <dbReference type="Proteomes" id="UP001161325"/>
    </source>
</evidence>
<feature type="binding site" evidence="7">
    <location>
        <begin position="509"/>
        <end position="512"/>
    </location>
    <ligand>
        <name>ATP</name>
        <dbReference type="ChEBI" id="CHEBI:30616"/>
    </ligand>
</feature>
<keyword evidence="3 7" id="KW-0547">Nucleotide-binding</keyword>
<dbReference type="InterPro" id="IPR004115">
    <property type="entry name" value="GAD-like_sf"/>
</dbReference>
<dbReference type="InterPro" id="IPR006195">
    <property type="entry name" value="aa-tRNA-synth_II"/>
</dbReference>
<evidence type="ECO:0000256" key="2">
    <source>
        <dbReference type="ARBA" id="ARBA00022598"/>
    </source>
</evidence>
<name>A0AA37QIV7_9BACT</name>
<dbReference type="Pfam" id="PF02938">
    <property type="entry name" value="GAD"/>
    <property type="match status" value="1"/>
</dbReference>
<protein>
    <recommendedName>
        <fullName evidence="7">Aspartate--tRNA ligase</fullName>
        <ecNumber evidence="7">6.1.1.12</ecNumber>
    </recommendedName>
    <alternativeName>
        <fullName evidence="7">Aspartyl-tRNA synthetase</fullName>
        <shortName evidence="7">AspRS</shortName>
    </alternativeName>
</protein>
<keyword evidence="7" id="KW-0963">Cytoplasm</keyword>
<keyword evidence="10" id="KW-1185">Reference proteome</keyword>
<evidence type="ECO:0000256" key="1">
    <source>
        <dbReference type="ARBA" id="ARBA00006303"/>
    </source>
</evidence>
<dbReference type="CDD" id="cd04317">
    <property type="entry name" value="EcAspRS_like_N"/>
    <property type="match status" value="1"/>
</dbReference>
<evidence type="ECO:0000256" key="6">
    <source>
        <dbReference type="ARBA" id="ARBA00023146"/>
    </source>
</evidence>
<dbReference type="GO" id="GO:0005737">
    <property type="term" value="C:cytoplasm"/>
    <property type="evidence" value="ECO:0007669"/>
    <property type="project" value="UniProtKB-SubCell"/>
</dbReference>
<feature type="region of interest" description="Aspartate" evidence="7">
    <location>
        <begin position="179"/>
        <end position="182"/>
    </location>
</feature>
<dbReference type="EMBL" id="BRXS01000006">
    <property type="protein sequence ID" value="GLC27330.1"/>
    <property type="molecule type" value="Genomic_DNA"/>
</dbReference>
<reference evidence="9" key="1">
    <citation type="submission" date="2022-08" db="EMBL/GenBank/DDBJ databases">
        <title>Draft genome sequencing of Roseisolibacter agri AW1220.</title>
        <authorList>
            <person name="Tobiishi Y."/>
            <person name="Tonouchi A."/>
        </authorList>
    </citation>
    <scope>NUCLEOTIDE SEQUENCE</scope>
    <source>
        <strain evidence="9">AW1220</strain>
    </source>
</reference>
<comment type="caution">
    <text evidence="9">The sequence shown here is derived from an EMBL/GenBank/DDBJ whole genome shotgun (WGS) entry which is preliminary data.</text>
</comment>
<accession>A0AA37QIV7</accession>
<dbReference type="AlphaFoldDB" id="A0AA37QIV7"/>
<dbReference type="Gene3D" id="3.30.930.10">
    <property type="entry name" value="Bira Bifunctional Protein, Domain 2"/>
    <property type="match status" value="1"/>
</dbReference>